<dbReference type="EMBL" id="CP025001">
    <property type="protein sequence ID" value="AUJ76837.1"/>
    <property type="molecule type" value="Genomic_DNA"/>
</dbReference>
<accession>A0AAI8MZP3</accession>
<dbReference type="KEGG" id="bsia:CWD84_07360"/>
<dbReference type="KEGG" id="bsia:CWD84_08200"/>
<proteinExistence type="predicted"/>
<protein>
    <submittedName>
        <fullName evidence="1">Uncharacterized protein</fullName>
    </submittedName>
</protein>
<dbReference type="KEGG" id="bsia:CWD84_07920"/>
<name>A0AAI8MZP3_9BACI</name>
<dbReference type="Proteomes" id="UP000234366">
    <property type="component" value="Chromosome"/>
</dbReference>
<evidence type="ECO:0000313" key="1">
    <source>
        <dbReference type="EMBL" id="AUJ76633.1"/>
    </source>
</evidence>
<keyword evidence="6" id="KW-1185">Reference proteome</keyword>
<dbReference type="EMBL" id="CP025001">
    <property type="protein sequence ID" value="AUJ76786.1"/>
    <property type="molecule type" value="Genomic_DNA"/>
</dbReference>
<reference evidence="1 6" key="1">
    <citation type="submission" date="2017-11" db="EMBL/GenBank/DDBJ databases">
        <title>Genome sequence and genome mining of multiple bioactive secondary metabolites from a deep sea-derived Bacillus siamensis SCSIO 05746.</title>
        <authorList>
            <person name="Pan H.-Q."/>
            <person name="Ju J.-H."/>
        </authorList>
    </citation>
    <scope>NUCLEOTIDE SEQUENCE [LARGE SCALE GENOMIC DNA]</scope>
    <source>
        <strain evidence="1 6">SCSIO 05746</strain>
    </source>
</reference>
<dbReference type="RefSeq" id="WP_026092239.1">
    <property type="nucleotide sequence ID" value="NZ_CP025001.1"/>
</dbReference>
<dbReference type="AlphaFoldDB" id="A0AAI8MZP3"/>
<organism evidence="1 6">
    <name type="scientific">Bacillus siamensis</name>
    <dbReference type="NCBI Taxonomy" id="659243"/>
    <lineage>
        <taxon>Bacteria</taxon>
        <taxon>Bacillati</taxon>
        <taxon>Bacillota</taxon>
        <taxon>Bacilli</taxon>
        <taxon>Bacillales</taxon>
        <taxon>Bacillaceae</taxon>
        <taxon>Bacillus</taxon>
        <taxon>Bacillus amyloliquefaciens group</taxon>
    </lineage>
</organism>
<dbReference type="EMBL" id="CP025001">
    <property type="protein sequence ID" value="AUJ76684.1"/>
    <property type="molecule type" value="Genomic_DNA"/>
</dbReference>
<evidence type="ECO:0000313" key="2">
    <source>
        <dbReference type="EMBL" id="AUJ76684.1"/>
    </source>
</evidence>
<dbReference type="EMBL" id="CP025001">
    <property type="protein sequence ID" value="AUJ76633.1"/>
    <property type="molecule type" value="Genomic_DNA"/>
</dbReference>
<evidence type="ECO:0000313" key="4">
    <source>
        <dbReference type="EMBL" id="AUJ76786.1"/>
    </source>
</evidence>
<evidence type="ECO:0000313" key="3">
    <source>
        <dbReference type="EMBL" id="AUJ76735.1"/>
    </source>
</evidence>
<dbReference type="KEGG" id="bsia:CWD84_08480"/>
<dbReference type="KEGG" id="bsia:CWD84_07640"/>
<evidence type="ECO:0000313" key="6">
    <source>
        <dbReference type="Proteomes" id="UP000234366"/>
    </source>
</evidence>
<gene>
    <name evidence="1" type="ORF">CWD84_07360</name>
    <name evidence="2" type="ORF">CWD84_07640</name>
    <name evidence="3" type="ORF">CWD84_07920</name>
    <name evidence="4" type="ORF">CWD84_08200</name>
    <name evidence="5" type="ORF">CWD84_08480</name>
</gene>
<evidence type="ECO:0000313" key="5">
    <source>
        <dbReference type="EMBL" id="AUJ76837.1"/>
    </source>
</evidence>
<dbReference type="EMBL" id="CP025001">
    <property type="protein sequence ID" value="AUJ76735.1"/>
    <property type="molecule type" value="Genomic_DNA"/>
</dbReference>
<sequence>MMINKVVIEITAEKGIVKLFNENGEEINRQETSPTESGSSIQYTGADFEDMTAEEGMTDELWEALEQNFYVHDVLTAMRGE</sequence>